<evidence type="ECO:0000313" key="1">
    <source>
        <dbReference type="EMBL" id="TDK51101.1"/>
    </source>
</evidence>
<keyword evidence="2" id="KW-1185">Reference proteome</keyword>
<comment type="caution">
    <text evidence="1">The sequence shown here is derived from an EMBL/GenBank/DDBJ whole genome shotgun (WGS) entry which is preliminary data.</text>
</comment>
<reference evidence="1 2" key="1">
    <citation type="submission" date="2019-03" db="EMBL/GenBank/DDBJ databases">
        <title>Algoriphagus aquimaris sp. nov., isolated form marine sediment in Pohang, Korea.</title>
        <authorList>
            <person name="Kim J."/>
            <person name="Yoon S.-H."/>
            <person name="Lee S.-S."/>
        </authorList>
    </citation>
    <scope>NUCLEOTIDE SEQUENCE [LARGE SCALE GENOMIC DNA]</scope>
    <source>
        <strain evidence="1 2">F21</strain>
    </source>
</reference>
<name>A0A4R5VFM5_9BACT</name>
<organism evidence="1 2">
    <name type="scientific">Algoriphagus formosus</name>
    <dbReference type="NCBI Taxonomy" id="2007308"/>
    <lineage>
        <taxon>Bacteria</taxon>
        <taxon>Pseudomonadati</taxon>
        <taxon>Bacteroidota</taxon>
        <taxon>Cytophagia</taxon>
        <taxon>Cytophagales</taxon>
        <taxon>Cyclobacteriaceae</taxon>
        <taxon>Algoriphagus</taxon>
    </lineage>
</organism>
<dbReference type="PROSITE" id="PS51257">
    <property type="entry name" value="PROKAR_LIPOPROTEIN"/>
    <property type="match status" value="1"/>
</dbReference>
<accession>A0A4R5VFM5</accession>
<dbReference type="Pfam" id="PF13970">
    <property type="entry name" value="DUF4221"/>
    <property type="match status" value="1"/>
</dbReference>
<dbReference type="RefSeq" id="WP_133389369.1">
    <property type="nucleotide sequence ID" value="NZ_SMUW01000013.1"/>
</dbReference>
<evidence type="ECO:0000313" key="2">
    <source>
        <dbReference type="Proteomes" id="UP000295438"/>
    </source>
</evidence>
<sequence length="386" mass="44816">MKAILIEIKKIVILTFLATSCTEDRSENSNSANLLKRMTYSIDTVYVNEKDDFINLGYGMMNFSLSDDIRSLFYFDSKRILLQEIDLTKLELINNFQFERDGPNSIGFNPPKFQFLSNRRMLVSTHGFGVNIFGVNGQKQKSLKLNFREIEGLNYEEEGLITYKATLNKNESQLFALTKFDASASDFKLIVVELKEKTGRIISLPAMKNTLKSKINYTSKDSYKGISGQINLQIINDNLYVVSSVTSSVYKYDYEQNSLILHEFKHKLVPSNKTGEFKNFVSSEKEFYEEAGKLIYQINFEELIWDEKRNLFFRFASIPIPDQNKEWYDEAKIFLFAYDSKLNLLGEIYLPELKKVPDFPFFKDGKLWSCVNLDDKLGFAIFKLNF</sequence>
<dbReference type="AlphaFoldDB" id="A0A4R5VFM5"/>
<dbReference type="InterPro" id="IPR025316">
    <property type="entry name" value="DUF4221"/>
</dbReference>
<proteinExistence type="predicted"/>
<protein>
    <submittedName>
        <fullName evidence="1">DUF4221 domain-containing protein</fullName>
    </submittedName>
</protein>
<gene>
    <name evidence="1" type="ORF">E1898_00195</name>
</gene>
<dbReference type="EMBL" id="SMUW01000013">
    <property type="protein sequence ID" value="TDK51101.1"/>
    <property type="molecule type" value="Genomic_DNA"/>
</dbReference>
<dbReference type="Proteomes" id="UP000295438">
    <property type="component" value="Unassembled WGS sequence"/>
</dbReference>